<evidence type="ECO:0000313" key="7">
    <source>
        <dbReference type="EMBL" id="OKL50987.1"/>
    </source>
</evidence>
<dbReference type="GO" id="GO:0005975">
    <property type="term" value="P:carbohydrate metabolic process"/>
    <property type="evidence" value="ECO:0007669"/>
    <property type="project" value="InterPro"/>
</dbReference>
<dbReference type="InterPro" id="IPR016377">
    <property type="entry name" value="Sucrose_GGa_phosphorylase-rel"/>
</dbReference>
<feature type="active site" description="Proton donor" evidence="4">
    <location>
        <position position="231"/>
    </location>
</feature>
<feature type="binding site" evidence="5">
    <location>
        <begin position="288"/>
        <end position="289"/>
    </location>
    <ligand>
        <name>substrate</name>
    </ligand>
</feature>
<comment type="similarity">
    <text evidence="1">Belongs to the glycosyl hydrolase 13 family. Sucrose phosphorylase subfamily.</text>
</comment>
<feature type="binding site" evidence="5">
    <location>
        <position position="398"/>
    </location>
    <ligand>
        <name>substrate</name>
    </ligand>
</feature>
<evidence type="ECO:0000256" key="3">
    <source>
        <dbReference type="ARBA" id="ARBA00022679"/>
    </source>
</evidence>
<dbReference type="SUPFAM" id="SSF51445">
    <property type="entry name" value="(Trans)glycosidases"/>
    <property type="match status" value="1"/>
</dbReference>
<dbReference type="InterPro" id="IPR022527">
    <property type="entry name" value="Sucrose_phospho"/>
</dbReference>
<evidence type="ECO:0000256" key="1">
    <source>
        <dbReference type="ARBA" id="ARBA00008452"/>
    </source>
</evidence>
<evidence type="ECO:0000256" key="2">
    <source>
        <dbReference type="ARBA" id="ARBA00022676"/>
    </source>
</evidence>
<comment type="caution">
    <text evidence="7">The sequence shown here is derived from an EMBL/GenBank/DDBJ whole genome shotgun (WGS) entry which is preliminary data.</text>
</comment>
<dbReference type="AlphaFoldDB" id="A0A1Q5PTS0"/>
<dbReference type="SMART" id="SM00642">
    <property type="entry name" value="Aamy"/>
    <property type="match status" value="1"/>
</dbReference>
<dbReference type="Proteomes" id="UP000185612">
    <property type="component" value="Unassembled WGS sequence"/>
</dbReference>
<dbReference type="Gene3D" id="3.90.400.10">
    <property type="entry name" value="Oligo-1,6-glucosidase, Domain 2"/>
    <property type="match status" value="1"/>
</dbReference>
<keyword evidence="8" id="KW-1185">Reference proteome</keyword>
<feature type="active site" description="Nucleophile" evidence="4">
    <location>
        <position position="191"/>
    </location>
</feature>
<dbReference type="GO" id="GO:0004645">
    <property type="term" value="F:1,4-alpha-oligoglucan phosphorylase activity"/>
    <property type="evidence" value="ECO:0007669"/>
    <property type="project" value="InterPro"/>
</dbReference>
<feature type="binding site" evidence="5">
    <location>
        <position position="49"/>
    </location>
    <ligand>
        <name>substrate</name>
    </ligand>
</feature>
<dbReference type="PANTHER" id="PTHR38784">
    <property type="entry name" value="SUCROSE PHOSPHORYLASE"/>
    <property type="match status" value="1"/>
</dbReference>
<dbReference type="InterPro" id="IPR006047">
    <property type="entry name" value="GH13_cat_dom"/>
</dbReference>
<keyword evidence="2" id="KW-0328">Glycosyltransferase</keyword>
<reference evidence="8" key="1">
    <citation type="submission" date="2016-12" db="EMBL/GenBank/DDBJ databases">
        <authorList>
            <person name="Meng X."/>
        </authorList>
    </citation>
    <scope>NUCLEOTIDE SEQUENCE [LARGE SCALE GENOMIC DNA]</scope>
    <source>
        <strain evidence="8">DSM 20732</strain>
    </source>
</reference>
<dbReference type="RefSeq" id="WP_073825710.1">
    <property type="nucleotide sequence ID" value="NZ_MQVS01000011.1"/>
</dbReference>
<evidence type="ECO:0000256" key="5">
    <source>
        <dbReference type="PIRSR" id="PIRSR003059-2"/>
    </source>
</evidence>
<feature type="domain" description="Glycosyl hydrolase family 13 catalytic" evidence="6">
    <location>
        <begin position="6"/>
        <end position="426"/>
    </location>
</feature>
<feature type="binding site" evidence="5">
    <location>
        <position position="87"/>
    </location>
    <ligand>
        <name>substrate</name>
    </ligand>
</feature>
<keyword evidence="3" id="KW-0808">Transferase</keyword>
<name>A0A1Q5PTS0_9ACTO</name>
<proteinExistence type="inferred from homology"/>
<dbReference type="NCBIfam" id="TIGR03852">
    <property type="entry name" value="sucrose_gtfA"/>
    <property type="match status" value="1"/>
</dbReference>
<dbReference type="STRING" id="52770.BSZ40_09500"/>
<dbReference type="OrthoDB" id="9043248at2"/>
<dbReference type="PANTHER" id="PTHR38784:SF1">
    <property type="entry name" value="SUCROSE PHOSPHORYLASE"/>
    <property type="match status" value="1"/>
</dbReference>
<dbReference type="InParanoid" id="A0A1Q5PTS0"/>
<evidence type="ECO:0000259" key="6">
    <source>
        <dbReference type="SMART" id="SM00642"/>
    </source>
</evidence>
<dbReference type="InterPro" id="IPR017853">
    <property type="entry name" value="GH"/>
</dbReference>
<feature type="binding site" evidence="5">
    <location>
        <begin position="341"/>
        <end position="344"/>
    </location>
    <ligand>
        <name>substrate</name>
    </ligand>
</feature>
<gene>
    <name evidence="7" type="ORF">BSZ40_09500</name>
</gene>
<dbReference type="EMBL" id="MQVS01000011">
    <property type="protein sequence ID" value="OKL50987.1"/>
    <property type="molecule type" value="Genomic_DNA"/>
</dbReference>
<feature type="binding site" evidence="5">
    <location>
        <position position="231"/>
    </location>
    <ligand>
        <name>substrate</name>
    </ligand>
</feature>
<accession>A0A1Q5PTS0</accession>
<organism evidence="7 8">
    <name type="scientific">Buchananella hordeovulneris</name>
    <dbReference type="NCBI Taxonomy" id="52770"/>
    <lineage>
        <taxon>Bacteria</taxon>
        <taxon>Bacillati</taxon>
        <taxon>Actinomycetota</taxon>
        <taxon>Actinomycetes</taxon>
        <taxon>Actinomycetales</taxon>
        <taxon>Actinomycetaceae</taxon>
        <taxon>Buchananella</taxon>
    </lineage>
</organism>
<feature type="binding site" evidence="5">
    <location>
        <begin position="189"/>
        <end position="191"/>
    </location>
    <ligand>
        <name>substrate</name>
    </ligand>
</feature>
<dbReference type="CDD" id="cd11355">
    <property type="entry name" value="AmyAc_Sucrose_phosphorylase"/>
    <property type="match status" value="1"/>
</dbReference>
<dbReference type="PIRSF" id="PIRSF003059">
    <property type="entry name" value="Sucrose_phosphorylase"/>
    <property type="match status" value="1"/>
</dbReference>
<dbReference type="Gene3D" id="3.20.20.80">
    <property type="entry name" value="Glycosidases"/>
    <property type="match status" value="1"/>
</dbReference>
<evidence type="ECO:0000313" key="8">
    <source>
        <dbReference type="Proteomes" id="UP000185612"/>
    </source>
</evidence>
<protein>
    <submittedName>
        <fullName evidence="7">Sucrose phosphorylase</fullName>
    </submittedName>
</protein>
<evidence type="ECO:0000256" key="4">
    <source>
        <dbReference type="PIRSR" id="PIRSR003059-1"/>
    </source>
</evidence>
<sequence length="492" mass="53578">MRNEVQLITYADRLAGDLPSLRGLLTTQLSHWFGGVHVLPFFTPIDGADAGFDPVDHTVVDPRLGSWQDLRDLAATHQVMADLIVNHVSAASPQFVDWQARGADSPADGMFLTLSSVFPDGVSEADLTAIYRPRPGLCFTPYRVAGKLRLVWTTFTAQQIDIDLGHPAGWAYLERVLTTLADGGVRLVRLDAVGYAIKTPGTSCFLTPETFQFIDRLTARARELGMEVLVEVHSHYARQVAIAAAVDWVYDFALPPLVLHTLYTGDTAPLLRWLQVRPANAVTVLDTHDGIGVVDVARDQIDPTQPGLLTDAQVDALVEAIHAHTGGQSRQATGTAASNLDIYQVNATFYAALGSDDSAYLLARAIQFFTPGIPQVYYVGALAGGNDMELLERTGVGRDINRHYYSPTEVDQQLARPVVKALGALCRLRNTHPAFGGEFTCTADGPHLQLRWQAGTDEITLRADTATHAATLTWSTPDGPQQVTELLQLAHR</sequence>
<dbReference type="InterPro" id="IPR045857">
    <property type="entry name" value="O16G_dom_2"/>
</dbReference>